<dbReference type="RefSeq" id="WP_176129668.1">
    <property type="nucleotide sequence ID" value="NZ_CADDZZ010000002.1"/>
</dbReference>
<sequence>MTSRNIYQFIIPFIRKPAHIENGAVAYVIVFSGFIMKSFSGLLMTKSMIGRIVGRNKENGRMMRPRAGSGRRG</sequence>
<dbReference type="EMBL" id="JAEDXG010000085">
    <property type="protein sequence ID" value="MBH9702622.1"/>
    <property type="molecule type" value="Genomic_DNA"/>
</dbReference>
<keyword evidence="1" id="KW-1133">Transmembrane helix</keyword>
<proteinExistence type="predicted"/>
<accession>A0A8I1B3J2</accession>
<protein>
    <submittedName>
        <fullName evidence="2">Uncharacterized protein</fullName>
    </submittedName>
</protein>
<gene>
    <name evidence="2" type="ORF">JAO13_39980</name>
</gene>
<dbReference type="Proteomes" id="UP000645612">
    <property type="component" value="Unassembled WGS sequence"/>
</dbReference>
<reference evidence="2" key="1">
    <citation type="submission" date="2020-12" db="EMBL/GenBank/DDBJ databases">
        <title>Burkholderia cepacia complex in Mexico.</title>
        <authorList>
            <person name="Estrada P."/>
        </authorList>
    </citation>
    <scope>NUCLEOTIDE SEQUENCE</scope>
    <source>
        <strain evidence="2">871</strain>
    </source>
</reference>
<comment type="caution">
    <text evidence="2">The sequence shown here is derived from an EMBL/GenBank/DDBJ whole genome shotgun (WGS) entry which is preliminary data.</text>
</comment>
<dbReference type="AlphaFoldDB" id="A0A8I1B3J2"/>
<name>A0A8I1B3J2_BURCE</name>
<keyword evidence="1" id="KW-0472">Membrane</keyword>
<feature type="transmembrane region" description="Helical" evidence="1">
    <location>
        <begin position="24"/>
        <end position="45"/>
    </location>
</feature>
<evidence type="ECO:0000313" key="3">
    <source>
        <dbReference type="Proteomes" id="UP000645612"/>
    </source>
</evidence>
<organism evidence="2 3">
    <name type="scientific">Burkholderia cepacia</name>
    <name type="common">Pseudomonas cepacia</name>
    <dbReference type="NCBI Taxonomy" id="292"/>
    <lineage>
        <taxon>Bacteria</taxon>
        <taxon>Pseudomonadati</taxon>
        <taxon>Pseudomonadota</taxon>
        <taxon>Betaproteobacteria</taxon>
        <taxon>Burkholderiales</taxon>
        <taxon>Burkholderiaceae</taxon>
        <taxon>Burkholderia</taxon>
        <taxon>Burkholderia cepacia complex</taxon>
    </lineage>
</organism>
<evidence type="ECO:0000313" key="2">
    <source>
        <dbReference type="EMBL" id="MBH9702622.1"/>
    </source>
</evidence>
<keyword evidence="1" id="KW-0812">Transmembrane</keyword>
<evidence type="ECO:0000256" key="1">
    <source>
        <dbReference type="SAM" id="Phobius"/>
    </source>
</evidence>